<dbReference type="Pfam" id="PF13487">
    <property type="entry name" value="HD_5"/>
    <property type="match status" value="1"/>
</dbReference>
<dbReference type="InParanoid" id="F2LXA0"/>
<dbReference type="GO" id="GO:0004112">
    <property type="term" value="F:cyclic-nucleotide phosphodiesterase activity"/>
    <property type="evidence" value="ECO:0007669"/>
    <property type="project" value="TreeGrafter"/>
</dbReference>
<dbReference type="CDD" id="cd00077">
    <property type="entry name" value="HDc"/>
    <property type="match status" value="1"/>
</dbReference>
<dbReference type="SMART" id="SM00471">
    <property type="entry name" value="HDc"/>
    <property type="match status" value="1"/>
</dbReference>
<reference evidence="3" key="2">
    <citation type="submission" date="2011-03" db="EMBL/GenBank/DDBJ databases">
        <title>The complete genome of Hippea maritima DSM 10411.</title>
        <authorList>
            <consortium name="US DOE Joint Genome Institute (JGI-PGF)"/>
            <person name="Lucas S."/>
            <person name="Copeland A."/>
            <person name="Lapidus A."/>
            <person name="Bruce D."/>
            <person name="Goodwin L."/>
            <person name="Pitluck S."/>
            <person name="Peters L."/>
            <person name="Kyrpides N."/>
            <person name="Mavromatis K."/>
            <person name="Pagani I."/>
            <person name="Ivanova N."/>
            <person name="Mikhailova N."/>
            <person name="Lu M."/>
            <person name="Detter J.C."/>
            <person name="Tapia R."/>
            <person name="Han C."/>
            <person name="Land M."/>
            <person name="Hauser L."/>
            <person name="Markowitz V."/>
            <person name="Cheng J.-F."/>
            <person name="Hugenholtz P."/>
            <person name="Woyke T."/>
            <person name="Wu D."/>
            <person name="Spring S."/>
            <person name="Schroeder M."/>
            <person name="Brambilla E."/>
            <person name="Klenk H.-P."/>
            <person name="Eisen J.A."/>
        </authorList>
    </citation>
    <scope>NUCLEOTIDE SEQUENCE [LARGE SCALE GENOMIC DNA]</scope>
    <source>
        <strain evidence="3">ATCC 700847 / DSM 10411 / MH2</strain>
    </source>
</reference>
<sequence length="459" mass="53328">MKDNPIGLLKDAIKSYLSTIEDEEFRFAILLKLNDEQVFLLNIYQSGKGFLEEFKGLQLRVSKSFRDILKENDRYESTGSIETDYPFLYGKFIEDSSVYIEKIYVEYQEVGLCEFLIKKEYIPTDVKDVLESLIQSIKPFLIDLYIEISEDIERRYFAVNSLNITKNMRPRTFYHSFRVADLAVAIADKIGLSKNSIRKLNYAALIHDIGEMYISNDIFYKQGSYTEEEVEILKQHPYFLKVIFARNPLMEDIVNIAYYHHERIDGGGYFGIKGDELPVESKILALCETIDGLYTDRPDRKGFDIRRIISIVRKLRGKAFDRRIAEASLEVLEKYYIKRDFEFSKINHLSNIGKPIVVEFEKGESIKLVQGVIEYITPTVVGIAFYQPINEAIEIGKTVRVQLFFFDLMFNFKGSVISSTKDYVNIFIKDTGESVFGSLHVFGNLTLLLYRLSLLWIRI</sequence>
<dbReference type="AlphaFoldDB" id="F2LXA0"/>
<gene>
    <name evidence="2" type="ordered locus">Hipma_1255</name>
</gene>
<dbReference type="GO" id="GO:0009214">
    <property type="term" value="P:cyclic nucleotide catabolic process"/>
    <property type="evidence" value="ECO:0007669"/>
    <property type="project" value="TreeGrafter"/>
</dbReference>
<dbReference type="Gene3D" id="1.10.3210.10">
    <property type="entry name" value="Hypothetical protein af1432"/>
    <property type="match status" value="1"/>
</dbReference>
<keyword evidence="2" id="KW-0378">Hydrolase</keyword>
<proteinExistence type="predicted"/>
<dbReference type="SUPFAM" id="SSF109604">
    <property type="entry name" value="HD-domain/PDEase-like"/>
    <property type="match status" value="1"/>
</dbReference>
<organism evidence="2 3">
    <name type="scientific">Hippea maritima (strain ATCC 700847 / DSM 10411 / MH2)</name>
    <dbReference type="NCBI Taxonomy" id="760142"/>
    <lineage>
        <taxon>Bacteria</taxon>
        <taxon>Pseudomonadati</taxon>
        <taxon>Campylobacterota</taxon>
        <taxon>Desulfurellia</taxon>
        <taxon>Desulfurellales</taxon>
        <taxon>Hippeaceae</taxon>
        <taxon>Hippea</taxon>
    </lineage>
</organism>
<protein>
    <submittedName>
        <fullName evidence="2">Metal dependent phosphohydrolase</fullName>
    </submittedName>
</protein>
<name>F2LXA0_HIPMA</name>
<keyword evidence="3" id="KW-1185">Reference proteome</keyword>
<dbReference type="STRING" id="760142.Hipma_1255"/>
<dbReference type="InterPro" id="IPR037522">
    <property type="entry name" value="HD_GYP_dom"/>
</dbReference>
<dbReference type="Proteomes" id="UP000008139">
    <property type="component" value="Chromosome"/>
</dbReference>
<dbReference type="KEGG" id="hmr:Hipma_1255"/>
<dbReference type="eggNOG" id="COG2206">
    <property type="taxonomic scope" value="Bacteria"/>
</dbReference>
<evidence type="ECO:0000313" key="3">
    <source>
        <dbReference type="Proteomes" id="UP000008139"/>
    </source>
</evidence>
<feature type="domain" description="HD-GYP" evidence="1">
    <location>
        <begin position="150"/>
        <end position="344"/>
    </location>
</feature>
<dbReference type="PROSITE" id="PS51832">
    <property type="entry name" value="HD_GYP"/>
    <property type="match status" value="1"/>
</dbReference>
<evidence type="ECO:0000259" key="1">
    <source>
        <dbReference type="PROSITE" id="PS51832"/>
    </source>
</evidence>
<evidence type="ECO:0000313" key="2">
    <source>
        <dbReference type="EMBL" id="AEA34214.1"/>
    </source>
</evidence>
<dbReference type="PANTHER" id="PTHR43155">
    <property type="entry name" value="CYCLIC DI-GMP PHOSPHODIESTERASE PA4108-RELATED"/>
    <property type="match status" value="1"/>
</dbReference>
<dbReference type="EMBL" id="CP002606">
    <property type="protein sequence ID" value="AEA34214.1"/>
    <property type="molecule type" value="Genomic_DNA"/>
</dbReference>
<dbReference type="HOGENOM" id="CLU_595515_0_0_7"/>
<reference evidence="2 3" key="1">
    <citation type="journal article" date="2011" name="Stand. Genomic Sci.">
        <title>Complete genome sequence of the thermophilic sulfur-reducer Hippea maritima type strain (MH(2)).</title>
        <authorList>
            <person name="Huntemann M."/>
            <person name="Lu M."/>
            <person name="Nolan M."/>
            <person name="Lapidus A."/>
            <person name="Lucas S."/>
            <person name="Hammon N."/>
            <person name="Deshpande S."/>
            <person name="Cheng J.F."/>
            <person name="Tapia R."/>
            <person name="Han C."/>
            <person name="Goodwin L."/>
            <person name="Pitluck S."/>
            <person name="Liolios K."/>
            <person name="Pagani I."/>
            <person name="Ivanova N."/>
            <person name="Ovchinikova G."/>
            <person name="Pati A."/>
            <person name="Chen A."/>
            <person name="Palaniappan K."/>
            <person name="Land M."/>
            <person name="Hauser L."/>
            <person name="Jeffries C.D."/>
            <person name="Detter J.C."/>
            <person name="Brambilla E.M."/>
            <person name="Rohde M."/>
            <person name="Spring S."/>
            <person name="Goker M."/>
            <person name="Woyke T."/>
            <person name="Bristow J."/>
            <person name="Eisen J.A."/>
            <person name="Markowitz V."/>
            <person name="Hugenholtz P."/>
            <person name="Kyrpides N.C."/>
            <person name="Klenk H.P."/>
            <person name="Mavromatis K."/>
        </authorList>
    </citation>
    <scope>NUCLEOTIDE SEQUENCE [LARGE SCALE GENOMIC DNA]</scope>
    <source>
        <strain evidence="3">ATCC 700847 / DSM 10411 / MH2</strain>
    </source>
</reference>
<dbReference type="InterPro" id="IPR003607">
    <property type="entry name" value="HD/PDEase_dom"/>
</dbReference>
<dbReference type="OrthoDB" id="9776250at2"/>
<dbReference type="RefSeq" id="WP_013682248.1">
    <property type="nucleotide sequence ID" value="NC_015318.1"/>
</dbReference>
<accession>F2LXA0</accession>
<dbReference type="PANTHER" id="PTHR43155:SF1">
    <property type="entry name" value="3'3'-CGAMP-SPECIFIC PHOSPHODIESTERASE 1"/>
    <property type="match status" value="1"/>
</dbReference>